<evidence type="ECO:0000313" key="2">
    <source>
        <dbReference type="Proteomes" id="UP000237105"/>
    </source>
</evidence>
<evidence type="ECO:0008006" key="3">
    <source>
        <dbReference type="Google" id="ProtNLM"/>
    </source>
</evidence>
<reference evidence="2" key="1">
    <citation type="submission" date="2016-06" db="EMBL/GenBank/DDBJ databases">
        <title>Parallel loss of symbiosis genes in relatives of nitrogen-fixing non-legume Parasponia.</title>
        <authorList>
            <person name="Van Velzen R."/>
            <person name="Holmer R."/>
            <person name="Bu F."/>
            <person name="Rutten L."/>
            <person name="Van Zeijl A."/>
            <person name="Liu W."/>
            <person name="Santuari L."/>
            <person name="Cao Q."/>
            <person name="Sharma T."/>
            <person name="Shen D."/>
            <person name="Roswanjaya Y."/>
            <person name="Wardhani T."/>
            <person name="Kalhor M.S."/>
            <person name="Jansen J."/>
            <person name="Van den Hoogen J."/>
            <person name="Gungor B."/>
            <person name="Hartog M."/>
            <person name="Hontelez J."/>
            <person name="Verver J."/>
            <person name="Yang W.-C."/>
            <person name="Schijlen E."/>
            <person name="Repin R."/>
            <person name="Schilthuizen M."/>
            <person name="Schranz E."/>
            <person name="Heidstra R."/>
            <person name="Miyata K."/>
            <person name="Fedorova E."/>
            <person name="Kohlen W."/>
            <person name="Bisseling T."/>
            <person name="Smit S."/>
            <person name="Geurts R."/>
        </authorList>
    </citation>
    <scope>NUCLEOTIDE SEQUENCE [LARGE SCALE GENOMIC DNA]</scope>
    <source>
        <strain evidence="2">cv. WU1-14</strain>
    </source>
</reference>
<comment type="caution">
    <text evidence="1">The sequence shown here is derived from an EMBL/GenBank/DDBJ whole genome shotgun (WGS) entry which is preliminary data.</text>
</comment>
<dbReference type="OrthoDB" id="1188976at2759"/>
<dbReference type="EMBL" id="JXTB01000262">
    <property type="protein sequence ID" value="PON49365.1"/>
    <property type="molecule type" value="Genomic_DNA"/>
</dbReference>
<keyword evidence="2" id="KW-1185">Reference proteome</keyword>
<accession>A0A2P5BKQ3</accession>
<dbReference type="AlphaFoldDB" id="A0A2P5BKQ3"/>
<evidence type="ECO:0000313" key="1">
    <source>
        <dbReference type="EMBL" id="PON49365.1"/>
    </source>
</evidence>
<name>A0A2P5BKQ3_PARAD</name>
<organism evidence="1 2">
    <name type="scientific">Parasponia andersonii</name>
    <name type="common">Sponia andersonii</name>
    <dbReference type="NCBI Taxonomy" id="3476"/>
    <lineage>
        <taxon>Eukaryota</taxon>
        <taxon>Viridiplantae</taxon>
        <taxon>Streptophyta</taxon>
        <taxon>Embryophyta</taxon>
        <taxon>Tracheophyta</taxon>
        <taxon>Spermatophyta</taxon>
        <taxon>Magnoliopsida</taxon>
        <taxon>eudicotyledons</taxon>
        <taxon>Gunneridae</taxon>
        <taxon>Pentapetalae</taxon>
        <taxon>rosids</taxon>
        <taxon>fabids</taxon>
        <taxon>Rosales</taxon>
        <taxon>Cannabaceae</taxon>
        <taxon>Parasponia</taxon>
    </lineage>
</organism>
<gene>
    <name evidence="1" type="ORF">PanWU01x14_230450</name>
</gene>
<dbReference type="Proteomes" id="UP000237105">
    <property type="component" value="Unassembled WGS sequence"/>
</dbReference>
<protein>
    <recommendedName>
        <fullName evidence="3">Bowman-Birk serine protease inhibitors family domain-containing protein</fullName>
    </recommendedName>
</protein>
<sequence length="133" mass="14457">FRISNLEASLLIPIQLYMALSKVFLALLVLLAAVAVTAHARIDLFGVFDNDAWCPIGPTKCASCECKIESGKATCVRTDERRGDCPSTCGRPCVCDRSACPRCLCSYEVQRCPRICPSSTATMVENFLASESN</sequence>
<proteinExistence type="predicted"/>
<feature type="non-terminal residue" evidence="1">
    <location>
        <position position="1"/>
    </location>
</feature>